<accession>A0AAC9XKG9</accession>
<sequence length="258" mass="29767">MNDLLYCHNIVIGILKEIREKIISSKLNKNDIDTKTNRRDLVTIIDKQTEDFISSKLNENFKDHYILGEETFKKDNNLEKNENVWIIDPIDATANFIKQETDYCILIAFFQNKIPKLGYIFDIKKNELIHAIDGEGVFINDIRIKEPENIALEEALISIDVRKMWKSELLKTVINNGFDLRYIGCAGLDGFKVARGHFGAFICPNLGPWDFAPLLLIAKELNLHVSDFNGNELLFAKRSDFIISTNQTYLDIKNLLKR</sequence>
<feature type="binding site" evidence="1">
    <location>
        <position position="210"/>
    </location>
    <ligand>
        <name>Mg(2+)</name>
        <dbReference type="ChEBI" id="CHEBI:18420"/>
        <label>1</label>
        <note>catalytic</note>
    </ligand>
</feature>
<dbReference type="Gene3D" id="3.30.540.10">
    <property type="entry name" value="Fructose-1,6-Bisphosphatase, subunit A, domain 1"/>
    <property type="match status" value="1"/>
</dbReference>
<feature type="binding site" evidence="1">
    <location>
        <position position="88"/>
    </location>
    <ligand>
        <name>Mg(2+)</name>
        <dbReference type="ChEBI" id="CHEBI:18420"/>
        <label>1</label>
        <note>catalytic</note>
    </ligand>
</feature>
<dbReference type="GO" id="GO:0046872">
    <property type="term" value="F:metal ion binding"/>
    <property type="evidence" value="ECO:0007669"/>
    <property type="project" value="UniProtKB-KW"/>
</dbReference>
<dbReference type="AlphaFoldDB" id="A0AAC9XKG9"/>
<dbReference type="CDD" id="cd01637">
    <property type="entry name" value="IMPase_like"/>
    <property type="match status" value="1"/>
</dbReference>
<organism evidence="2 3">
    <name type="scientific">Brachyspira hampsonii</name>
    <dbReference type="NCBI Taxonomy" id="1287055"/>
    <lineage>
        <taxon>Bacteria</taxon>
        <taxon>Pseudomonadati</taxon>
        <taxon>Spirochaetota</taxon>
        <taxon>Spirochaetia</taxon>
        <taxon>Brachyspirales</taxon>
        <taxon>Brachyspiraceae</taxon>
        <taxon>Brachyspira</taxon>
    </lineage>
</organism>
<dbReference type="EMBL" id="CP019914">
    <property type="protein sequence ID" value="ASJ21660.1"/>
    <property type="molecule type" value="Genomic_DNA"/>
</dbReference>
<dbReference type="GO" id="GO:0006020">
    <property type="term" value="P:inositol metabolic process"/>
    <property type="evidence" value="ECO:0007669"/>
    <property type="project" value="TreeGrafter"/>
</dbReference>
<feature type="binding site" evidence="1">
    <location>
        <position position="91"/>
    </location>
    <ligand>
        <name>Mg(2+)</name>
        <dbReference type="ChEBI" id="CHEBI:18420"/>
        <label>1</label>
        <note>catalytic</note>
    </ligand>
</feature>
<dbReference type="PANTHER" id="PTHR20854:SF4">
    <property type="entry name" value="INOSITOL-1-MONOPHOSPHATASE-RELATED"/>
    <property type="match status" value="1"/>
</dbReference>
<evidence type="ECO:0008006" key="4">
    <source>
        <dbReference type="Google" id="ProtNLM"/>
    </source>
</evidence>
<evidence type="ECO:0000313" key="3">
    <source>
        <dbReference type="Proteomes" id="UP000264880"/>
    </source>
</evidence>
<keyword evidence="1" id="KW-0460">Magnesium</keyword>
<dbReference type="GO" id="GO:0008934">
    <property type="term" value="F:inositol monophosphate 1-phosphatase activity"/>
    <property type="evidence" value="ECO:0007669"/>
    <property type="project" value="TreeGrafter"/>
</dbReference>
<protein>
    <recommendedName>
        <fullName evidence="4">Inositol monophosphatase</fullName>
    </recommendedName>
</protein>
<keyword evidence="1" id="KW-0479">Metal-binding</keyword>
<dbReference type="PRINTS" id="PR00377">
    <property type="entry name" value="IMPHPHTASES"/>
</dbReference>
<feature type="binding site" evidence="1">
    <location>
        <position position="90"/>
    </location>
    <ligand>
        <name>Mg(2+)</name>
        <dbReference type="ChEBI" id="CHEBI:18420"/>
        <label>2</label>
    </ligand>
</feature>
<dbReference type="Gene3D" id="3.40.190.80">
    <property type="match status" value="1"/>
</dbReference>
<gene>
    <name evidence="2" type="ORF">BHAMNSH16_08410</name>
</gene>
<comment type="cofactor">
    <cofactor evidence="1">
        <name>Mg(2+)</name>
        <dbReference type="ChEBI" id="CHEBI:18420"/>
    </cofactor>
</comment>
<dbReference type="RefSeq" id="WP_008729840.1">
    <property type="nucleotide sequence ID" value="NZ_CP019914.1"/>
</dbReference>
<dbReference type="Proteomes" id="UP000264880">
    <property type="component" value="Chromosome"/>
</dbReference>
<evidence type="ECO:0000313" key="2">
    <source>
        <dbReference type="EMBL" id="ASJ21660.1"/>
    </source>
</evidence>
<dbReference type="InterPro" id="IPR000760">
    <property type="entry name" value="Inositol_monophosphatase-like"/>
</dbReference>
<keyword evidence="3" id="KW-1185">Reference proteome</keyword>
<evidence type="ECO:0000256" key="1">
    <source>
        <dbReference type="PIRSR" id="PIRSR600760-2"/>
    </source>
</evidence>
<dbReference type="SUPFAM" id="SSF56655">
    <property type="entry name" value="Carbohydrate phosphatase"/>
    <property type="match status" value="1"/>
</dbReference>
<feature type="binding site" evidence="1">
    <location>
        <position position="69"/>
    </location>
    <ligand>
        <name>Mg(2+)</name>
        <dbReference type="ChEBI" id="CHEBI:18420"/>
        <label>1</label>
        <note>catalytic</note>
    </ligand>
</feature>
<dbReference type="GO" id="GO:0007165">
    <property type="term" value="P:signal transduction"/>
    <property type="evidence" value="ECO:0007669"/>
    <property type="project" value="TreeGrafter"/>
</dbReference>
<dbReference type="PANTHER" id="PTHR20854">
    <property type="entry name" value="INOSITOL MONOPHOSPHATASE"/>
    <property type="match status" value="1"/>
</dbReference>
<name>A0AAC9XKG9_9SPIR</name>
<dbReference type="Pfam" id="PF00459">
    <property type="entry name" value="Inositol_P"/>
    <property type="match status" value="1"/>
</dbReference>
<dbReference type="KEGG" id="bhp:BHAMNSH16_08410"/>
<proteinExistence type="predicted"/>
<reference evidence="2 3" key="1">
    <citation type="submission" date="2017-02" db="EMBL/GenBank/DDBJ databases">
        <title>Complete genome sequence of Brachyspira hampsonii genomovar I strain NSH-16 (ATCC BAA-2463).</title>
        <authorList>
            <person name="Mirajkar N.S."/>
            <person name="Gebhart C.J."/>
        </authorList>
    </citation>
    <scope>NUCLEOTIDE SEQUENCE [LARGE SCALE GENOMIC DNA]</scope>
    <source>
        <strain evidence="2 3">NSH-16</strain>
    </source>
</reference>